<dbReference type="Proteomes" id="UP000320333">
    <property type="component" value="Unassembled WGS sequence"/>
</dbReference>
<dbReference type="SUPFAM" id="SSF111321">
    <property type="entry name" value="AF1104-like"/>
    <property type="match status" value="1"/>
</dbReference>
<dbReference type="InterPro" id="IPR039763">
    <property type="entry name" value="ARMT1"/>
</dbReference>
<evidence type="ECO:0000256" key="3">
    <source>
        <dbReference type="ARBA" id="ARBA00022723"/>
    </source>
</evidence>
<dbReference type="GO" id="GO:0046872">
    <property type="term" value="F:metal ion binding"/>
    <property type="evidence" value="ECO:0007669"/>
    <property type="project" value="UniProtKB-UniRule"/>
</dbReference>
<comment type="catalytic activity">
    <reaction evidence="1 7">
        <text>beta-D-fructose 1-phosphate + H2O = D-fructose + phosphate</text>
        <dbReference type="Rhea" id="RHEA:35603"/>
        <dbReference type="ChEBI" id="CHEBI:15377"/>
        <dbReference type="ChEBI" id="CHEBI:37721"/>
        <dbReference type="ChEBI" id="CHEBI:43474"/>
        <dbReference type="ChEBI" id="CHEBI:138881"/>
    </reaction>
</comment>
<dbReference type="PANTHER" id="PTHR12260:SF6">
    <property type="entry name" value="DAMAGE-CONTROL PHOSPHATASE ARMT1"/>
    <property type="match status" value="1"/>
</dbReference>
<dbReference type="PANTHER" id="PTHR12260">
    <property type="entry name" value="DAMAGE-CONTROL PHOSPHATASE ARMT1"/>
    <property type="match status" value="1"/>
</dbReference>
<feature type="domain" description="Damage-control phosphatase ARMT1-like metal-binding" evidence="8">
    <location>
        <begin position="27"/>
        <end position="426"/>
    </location>
</feature>
<organism evidence="9 10">
    <name type="scientific">Chytriomyces confervae</name>
    <dbReference type="NCBI Taxonomy" id="246404"/>
    <lineage>
        <taxon>Eukaryota</taxon>
        <taxon>Fungi</taxon>
        <taxon>Fungi incertae sedis</taxon>
        <taxon>Chytridiomycota</taxon>
        <taxon>Chytridiomycota incertae sedis</taxon>
        <taxon>Chytridiomycetes</taxon>
        <taxon>Chytridiales</taxon>
        <taxon>Chytriomycetaceae</taxon>
        <taxon>Chytriomyces</taxon>
    </lineage>
</organism>
<comment type="similarity">
    <text evidence="2 7">Belongs to the damage-control phosphatase family. Sugar phosphate phosphatase III subfamily.</text>
</comment>
<reference evidence="9 10" key="1">
    <citation type="journal article" date="2019" name="Sci. Rep.">
        <title>Comparative genomics of chytrid fungi reveal insights into the obligate biotrophic and pathogenic lifestyle of Synchytrium endobioticum.</title>
        <authorList>
            <person name="van de Vossenberg B.T.L.H."/>
            <person name="Warris S."/>
            <person name="Nguyen H.D.T."/>
            <person name="van Gent-Pelzer M.P.E."/>
            <person name="Joly D.L."/>
            <person name="van de Geest H.C."/>
            <person name="Bonants P.J.M."/>
            <person name="Smith D.S."/>
            <person name="Levesque C.A."/>
            <person name="van der Lee T.A.J."/>
        </authorList>
    </citation>
    <scope>NUCLEOTIDE SEQUENCE [LARGE SCALE GENOMIC DNA]</scope>
    <source>
        <strain evidence="9 10">CBS 675.73</strain>
    </source>
</reference>
<sequence length="429" mass="48643">MDDWNPAHPPRPFFYGLEEGGFAHPTVIKRWPVIVTDCINTVLRHSTPANTAQAGKVVAMLSALKYELDRLRPFTFAEPATITSDQDPSTTTKTNDHETAAANWALYWKKAIADHFPTHSFLTASWLFAECLLYARIHAAFLSQTLWADFDVFLDDKKKGFRDLKDKIVRITESHERLISTVSSETPSETFRPHLRDLLLLSLWGNATDLSMFAGLSASEIEQMRSGASGQENIISNHIPEILNYICNSGRFEPSTTSDKPRRIDFILDNSGFELFSDLLLADYLHQTGRVQETVFHCKTIPWFVSDTMPSDFEWLLTALEDPSNFFTTTESFNPTPMKSLAARYRGYISSGAWKITSDPVWCTFWAHHHLKTEAPALFNGIKENSLLVIFKGDLNYRKLVYDCKWDATTPFESVLGSVGEWPAVISLR</sequence>
<dbReference type="GO" id="GO:0006974">
    <property type="term" value="P:DNA damage response"/>
    <property type="evidence" value="ECO:0007669"/>
    <property type="project" value="TreeGrafter"/>
</dbReference>
<evidence type="ECO:0000313" key="9">
    <source>
        <dbReference type="EMBL" id="TPX72557.1"/>
    </source>
</evidence>
<accession>A0A507FAG6</accession>
<dbReference type="Gene3D" id="3.40.50.10880">
    <property type="entry name" value="Uncharacterised protein PF01937, DUF89, domain 3"/>
    <property type="match status" value="1"/>
</dbReference>
<dbReference type="GO" id="GO:0005634">
    <property type="term" value="C:nucleus"/>
    <property type="evidence" value="ECO:0007669"/>
    <property type="project" value="TreeGrafter"/>
</dbReference>
<evidence type="ECO:0000256" key="6">
    <source>
        <dbReference type="ARBA" id="ARBA00048809"/>
    </source>
</evidence>
<dbReference type="Pfam" id="PF01937">
    <property type="entry name" value="ARMT1-like_dom"/>
    <property type="match status" value="1"/>
</dbReference>
<comment type="domain">
    <text evidence="7">Subfamily III proteins have a conserved RTxK motif about 40-50 residues from the C-terminus; the threonine may be replaced by serine or cysteine.</text>
</comment>
<dbReference type="OrthoDB" id="541375at2759"/>
<dbReference type="GO" id="GO:0097023">
    <property type="term" value="F:fructose 6-phosphate aldolase activity"/>
    <property type="evidence" value="ECO:0007669"/>
    <property type="project" value="RHEA"/>
</dbReference>
<keyword evidence="5 7" id="KW-0464">Manganese</keyword>
<comment type="function">
    <text evidence="7">Metal-dependent phosphatase that shows phosphatase activity against several substrates, including fructose-1-phosphate and fructose-6-phosphate. Its preference for fructose-1-phosphate, a strong glycating agent that causes DNA damage rather than a canonical yeast metabolite, suggests a damage-control function in hexose phosphate metabolism.</text>
</comment>
<dbReference type="AlphaFoldDB" id="A0A507FAG6"/>
<evidence type="ECO:0000259" key="8">
    <source>
        <dbReference type="Pfam" id="PF01937"/>
    </source>
</evidence>
<gene>
    <name evidence="9" type="ORF">CcCBS67573_g05771</name>
</gene>
<dbReference type="InterPro" id="IPR036075">
    <property type="entry name" value="ARMT-1-like_metal-bd_sf"/>
</dbReference>
<keyword evidence="4 7" id="KW-0378">Hydrolase</keyword>
<keyword evidence="10" id="KW-1185">Reference proteome</keyword>
<dbReference type="InterPro" id="IPR002791">
    <property type="entry name" value="ARMT1-like_metal-bd"/>
</dbReference>
<evidence type="ECO:0000256" key="5">
    <source>
        <dbReference type="ARBA" id="ARBA00023211"/>
    </source>
</evidence>
<evidence type="ECO:0000313" key="10">
    <source>
        <dbReference type="Proteomes" id="UP000320333"/>
    </source>
</evidence>
<comment type="cofactor">
    <cofactor evidence="7">
        <name>Mn(2+)</name>
        <dbReference type="ChEBI" id="CHEBI:29035"/>
    </cofactor>
    <cofactor evidence="7">
        <name>Ni(2+)</name>
        <dbReference type="ChEBI" id="CHEBI:49786"/>
    </cofactor>
</comment>
<name>A0A507FAG6_9FUNG</name>
<dbReference type="EC" id="3.1.3.-" evidence="7"/>
<evidence type="ECO:0000256" key="1">
    <source>
        <dbReference type="ARBA" id="ARBA00001326"/>
    </source>
</evidence>
<evidence type="ECO:0000256" key="7">
    <source>
        <dbReference type="RuleBase" id="RU367030"/>
    </source>
</evidence>
<comment type="catalytic activity">
    <reaction evidence="6 7">
        <text>beta-D-fructose 6-phosphate = dihydroxyacetone + D-glyceraldehyde 3-phosphate</text>
        <dbReference type="Rhea" id="RHEA:28002"/>
        <dbReference type="ChEBI" id="CHEBI:16016"/>
        <dbReference type="ChEBI" id="CHEBI:57634"/>
        <dbReference type="ChEBI" id="CHEBI:59776"/>
    </reaction>
</comment>
<dbReference type="GO" id="GO:0103026">
    <property type="term" value="F:fructose-1-phosphatase activity"/>
    <property type="evidence" value="ECO:0007669"/>
    <property type="project" value="RHEA"/>
</dbReference>
<dbReference type="STRING" id="246404.A0A507FAG6"/>
<keyword evidence="3 7" id="KW-0479">Metal-binding</keyword>
<dbReference type="EMBL" id="QEAP01000219">
    <property type="protein sequence ID" value="TPX72557.1"/>
    <property type="molecule type" value="Genomic_DNA"/>
</dbReference>
<evidence type="ECO:0000256" key="4">
    <source>
        <dbReference type="ARBA" id="ARBA00022801"/>
    </source>
</evidence>
<proteinExistence type="inferred from homology"/>
<dbReference type="Gene3D" id="1.20.930.60">
    <property type="match status" value="1"/>
</dbReference>
<protein>
    <recommendedName>
        <fullName evidence="7">Sugar phosphate phosphatase</fullName>
        <ecNumber evidence="7">3.1.3.-</ecNumber>
    </recommendedName>
</protein>
<evidence type="ECO:0000256" key="2">
    <source>
        <dbReference type="ARBA" id="ARBA00009519"/>
    </source>
</evidence>
<comment type="caution">
    <text evidence="9">The sequence shown here is derived from an EMBL/GenBank/DDBJ whole genome shotgun (WGS) entry which is preliminary data.</text>
</comment>